<protein>
    <submittedName>
        <fullName evidence="1">Uncharacterized protein</fullName>
    </submittedName>
</protein>
<accession>A0A379KR46</accession>
<dbReference type="AlphaFoldDB" id="A0A379KR46"/>
<dbReference type="EMBL" id="UGUY01000001">
    <property type="protein sequence ID" value="SUD70381.1"/>
    <property type="molecule type" value="Genomic_DNA"/>
</dbReference>
<name>A0A379KR46_PSEPU</name>
<organism evidence="1 2">
    <name type="scientific">Pseudomonas putida</name>
    <name type="common">Arthrobacter siderocapsulatus</name>
    <dbReference type="NCBI Taxonomy" id="303"/>
    <lineage>
        <taxon>Bacteria</taxon>
        <taxon>Pseudomonadati</taxon>
        <taxon>Pseudomonadota</taxon>
        <taxon>Gammaproteobacteria</taxon>
        <taxon>Pseudomonadales</taxon>
        <taxon>Pseudomonadaceae</taxon>
        <taxon>Pseudomonas</taxon>
    </lineage>
</organism>
<reference evidence="1 2" key="1">
    <citation type="submission" date="2018-06" db="EMBL/GenBank/DDBJ databases">
        <authorList>
            <consortium name="Pathogen Informatics"/>
            <person name="Doyle S."/>
        </authorList>
    </citation>
    <scope>NUCLEOTIDE SEQUENCE [LARGE SCALE GENOMIC DNA]</scope>
    <source>
        <strain evidence="1 2">NCTC7914</strain>
    </source>
</reference>
<dbReference type="Proteomes" id="UP000254602">
    <property type="component" value="Unassembled WGS sequence"/>
</dbReference>
<gene>
    <name evidence="1" type="ORF">NCTC7914_04542</name>
</gene>
<proteinExistence type="predicted"/>
<sequence length="179" mass="20221">MHGRPDLAIIPGLKRAQGQPMPRLCKLLLPLLFAAALTACDQKPTREEQIVASLPLQEAYEHNIDRMALLLTRSHPQLDEETIRSVLRKHLTVEDQRQDLFKLYSEKNFSDAEFATIVEVTRDPAKAKALEQTEDGQQLSAKLTRLMRETARDEKAQALAAQRLQRVQDELDALENAGS</sequence>
<evidence type="ECO:0000313" key="2">
    <source>
        <dbReference type="Proteomes" id="UP000254602"/>
    </source>
</evidence>
<evidence type="ECO:0000313" key="1">
    <source>
        <dbReference type="EMBL" id="SUD70381.1"/>
    </source>
</evidence>